<evidence type="ECO:0000256" key="12">
    <source>
        <dbReference type="SAM" id="MobiDB-lite"/>
    </source>
</evidence>
<evidence type="ECO:0000256" key="5">
    <source>
        <dbReference type="ARBA" id="ARBA00022833"/>
    </source>
</evidence>
<feature type="domain" description="Methylcytosine dioxygenase TET1-3 oxygenase" evidence="13">
    <location>
        <begin position="1035"/>
        <end position="1597"/>
    </location>
</feature>
<feature type="compositionally biased region" description="Polar residues" evidence="12">
    <location>
        <begin position="369"/>
        <end position="387"/>
    </location>
</feature>
<feature type="region of interest" description="Disordered" evidence="12">
    <location>
        <begin position="166"/>
        <end position="193"/>
    </location>
</feature>
<proteinExistence type="inferred from homology"/>
<dbReference type="GO" id="GO:0070579">
    <property type="term" value="F:DNA 5-methylcytosine dioxygenase activity"/>
    <property type="evidence" value="ECO:0007669"/>
    <property type="project" value="UniProtKB-UniRule"/>
</dbReference>
<dbReference type="InterPro" id="IPR024779">
    <property type="entry name" value="2OGFeDO_JBP1/TET_oxygenase_dom"/>
</dbReference>
<dbReference type="GO" id="GO:0005694">
    <property type="term" value="C:chromosome"/>
    <property type="evidence" value="ECO:0007669"/>
    <property type="project" value="UniProtKB-SubCell"/>
</dbReference>
<feature type="region of interest" description="Disordered" evidence="12">
    <location>
        <begin position="349"/>
        <end position="421"/>
    </location>
</feature>
<dbReference type="SMART" id="SM01333">
    <property type="entry name" value="Tet_JBP"/>
    <property type="match status" value="1"/>
</dbReference>
<dbReference type="GO" id="GO:0008270">
    <property type="term" value="F:zinc ion binding"/>
    <property type="evidence" value="ECO:0007669"/>
    <property type="project" value="UniProtKB-UniRule"/>
</dbReference>
<comment type="cofactor">
    <cofactor evidence="11">
        <name>Zn(2+)</name>
        <dbReference type="ChEBI" id="CHEBI:29105"/>
    </cofactor>
    <text evidence="11">The zinc ions have a structural role.</text>
</comment>
<feature type="region of interest" description="Disordered" evidence="12">
    <location>
        <begin position="691"/>
        <end position="743"/>
    </location>
</feature>
<keyword evidence="5 11" id="KW-0862">Zinc</keyword>
<sequence length="1696" mass="188337">METEEAKHEAEESLMLGQFGTSHHHSHKFQNGARCSQEDSVQISDSESWITGAVHYEPSKAAGSMKRYRENCNIPASEQALFQSGFFKMNGDLMNGELKHGFAEQSLAVHQTKKIKVDGDMKENGDSSRNFVKNLSELTKKTEMEQTSAQTDINFDIRNCHIPNRDIFSRPRNKSVPNGAVSSSSTIESTPGDLLEKTLSQYYPEQVSIATQASGSQLDTVNDSLATRSVGEGAQPPAVTSGLSESQQQQPPATSAEGVNSYNSGNYLVNGYSSNFGVNQQQQLSSCSGQEIVLGAQQHPSGAQCFPDNTNPQGKYTKTQQEYNPRSFLNHNNPSQAAEAGGYGSLLISGANENSQNDNGAGLYHDTSMGLQYGTQGQNFQDNSGRQHQPDGQMGNSLQQSSNSVSVNGVEDTHQQRVNISCSTPSQTNWIERNLSHSQQQPTQCTASQAKEQELWRAKPQSEQQTTSPPVQNQILEPNQVQRYSETQTQGLFTDTSRGSNSSLQKQPDCLPAHMQCASVQHNTAPEWQQSNSKAPQMQQHLLQKMPETKNFPQNQQSNCYLSPMESEHFHEDKDLQEILSVEFLTTQQQHCHLQRPLSHPPQFEAQQLKSPTYRPRSQPPPGQHQLQPDQPFSNDHQHTDQSAFAYNNTEMQQPQHQRQCLENSGSQNLKQFQPQQPNNHCHEPNQVDLAQTSSQSQPHLPQGLFSQQSGTRMYPKAEEQTRASCTQFQTGPRLPLGPAGPHVDFQRHAALRMRLLQRQDRHGPSQLPRSPIKTESQQSLCVQDKKPGNILASMEQSLRQYKLSNLFEKKPLVVNSSNKVKVESSGAVTILSTNMDMSGTDSTPTAASVLKNTLFSTPKKEQLLKNFIDSPMKLLDTPVKNLLDTPMKTQYEIASCHCVDQIIEKDEGPYYTHLGSAPTVAGIREGKLTIFYNFYIFLYFICNLIIWLVEEKLLVLVRERTGHRCDTACIIIVILVWEGIQPSLADRLYLELSETLTKHGAHTQRRCAFNEERTCACQGFNPEASGASFSFGCSWSMYYNGCKFARSKIPRKFKLLGDDVREEENIEKSFQNLATLLAPLYKIMAPEAYGNQVEHEHRAPDCRLGIKEGRPFSGVTACLDFCAHAHRDLHNMQGGSTVVCTLTREDNRDIGKIPEDEQLHVLPLYKASSTDEFGSEEGQQEKIKSGAIQVLSAFRRQVRMLAEPAKSCRQKKLDARKAAANKNAMLESSNDKAEKALLAKSKAGTYENTVQSAVGAPLQSGHPSYPLGVMPQQIQQPQAMCPPYPSSPNTALPRFSNSPGSFPGSPKPGSMYLAQPSTPANHFLSSLPNSYMNGPNRPQSGHQCNGGMPVERYHQFYAPNQNQLDAYRQQRPAFFPEQQYGAQRFELNYPSRYSQPGFQVNGYSAMRPPQPMRHYGPFGNNRTSDARFIDTLTGAPSVHGGMDYTLTVSKGNQFGEYPSSYLPQSPHIPGRDSFPMQLNTDVAIPNPQMLPAQISSGCLNPETQSRLGLLNGGHIASNIKSEPGTPQTPTIPQKPEMWSDNEHNFLDPEIGGVAVAPSHGSVLIECAKRELHATTPLKNPDRNHPTRISLVFYQHKNLNEAKHGLAMWEAKMAEKAREKEEDAERNGGEGTPSKSSKKGGKREHSESSETTGEPPYKRFIKALMEGSSSSFTTNTHVITTPYAFTKVTGPYSQFV</sequence>
<keyword evidence="3" id="KW-0158">Chromosome</keyword>
<dbReference type="GO" id="GO:0030099">
    <property type="term" value="P:myeloid cell differentiation"/>
    <property type="evidence" value="ECO:0007669"/>
    <property type="project" value="TreeGrafter"/>
</dbReference>
<dbReference type="Pfam" id="PF12851">
    <property type="entry name" value="Tet_JBP"/>
    <property type="match status" value="1"/>
</dbReference>
<feature type="region of interest" description="Disordered" evidence="12">
    <location>
        <begin position="228"/>
        <end position="261"/>
    </location>
</feature>
<feature type="compositionally biased region" description="Low complexity" evidence="12">
    <location>
        <begin position="395"/>
        <end position="410"/>
    </location>
</feature>
<feature type="compositionally biased region" description="Polar residues" evidence="12">
    <location>
        <begin position="241"/>
        <end position="261"/>
    </location>
</feature>
<evidence type="ECO:0000256" key="3">
    <source>
        <dbReference type="ARBA" id="ARBA00022454"/>
    </source>
</evidence>
<dbReference type="GO" id="GO:0005634">
    <property type="term" value="C:nucleus"/>
    <property type="evidence" value="ECO:0007669"/>
    <property type="project" value="UniProtKB-UniRule"/>
</dbReference>
<dbReference type="InterPro" id="IPR046942">
    <property type="entry name" value="TET_oxygenase"/>
</dbReference>
<dbReference type="GeneTree" id="ENSGT00940000160003"/>
<comment type="cofactor">
    <cofactor evidence="11">
        <name>Fe(2+)</name>
        <dbReference type="ChEBI" id="CHEBI:29033"/>
    </cofactor>
    <text evidence="11">Binds 1 Fe(2+) ion per subunit.</text>
</comment>
<keyword evidence="15" id="KW-1185">Reference proteome</keyword>
<reference evidence="14" key="1">
    <citation type="submission" date="2025-08" db="UniProtKB">
        <authorList>
            <consortium name="Ensembl"/>
        </authorList>
    </citation>
    <scope>IDENTIFICATION</scope>
</reference>
<feature type="compositionally biased region" description="Polar residues" evidence="12">
    <location>
        <begin position="180"/>
        <end position="189"/>
    </location>
</feature>
<keyword evidence="4 11" id="KW-0479">Metal-binding</keyword>
<comment type="catalytic activity">
    <reaction evidence="10 11">
        <text>a 5-hydroxymethyl-2'-deoxycytidine in DNA + 2-oxoglutarate + O2 = a 5-formyl-2'-deoxycytidine in DNA + succinate + CO2 + H2O</text>
        <dbReference type="Rhea" id="RHEA:53828"/>
        <dbReference type="Rhea" id="RHEA-COMP:13315"/>
        <dbReference type="Rhea" id="RHEA-COMP:13656"/>
        <dbReference type="ChEBI" id="CHEBI:15377"/>
        <dbReference type="ChEBI" id="CHEBI:15379"/>
        <dbReference type="ChEBI" id="CHEBI:16526"/>
        <dbReference type="ChEBI" id="CHEBI:16810"/>
        <dbReference type="ChEBI" id="CHEBI:30031"/>
        <dbReference type="ChEBI" id="CHEBI:136731"/>
        <dbReference type="ChEBI" id="CHEBI:137731"/>
        <dbReference type="EC" id="1.14.11.80"/>
    </reaction>
</comment>
<feature type="compositionally biased region" description="Polar residues" evidence="12">
    <location>
        <begin position="461"/>
        <end position="478"/>
    </location>
</feature>
<name>A0A3B5LSH3_9TELE</name>
<keyword evidence="7 11" id="KW-0560">Oxidoreductase</keyword>
<evidence type="ECO:0000256" key="7">
    <source>
        <dbReference type="ARBA" id="ARBA00023002"/>
    </source>
</evidence>
<evidence type="ECO:0000256" key="8">
    <source>
        <dbReference type="ARBA" id="ARBA00023004"/>
    </source>
</evidence>
<dbReference type="EC" id="1.14.11.80" evidence="11"/>
<feature type="region of interest" description="Disordered" evidence="12">
    <location>
        <begin position="608"/>
        <end position="639"/>
    </location>
</feature>
<evidence type="ECO:0000259" key="13">
    <source>
        <dbReference type="SMART" id="SM01333"/>
    </source>
</evidence>
<evidence type="ECO:0000256" key="2">
    <source>
        <dbReference type="ARBA" id="ARBA00007502"/>
    </source>
</evidence>
<feature type="compositionally biased region" description="Polar residues" evidence="12">
    <location>
        <begin position="435"/>
        <end position="450"/>
    </location>
</feature>
<feature type="compositionally biased region" description="Polar residues" evidence="12">
    <location>
        <begin position="691"/>
        <end position="712"/>
    </location>
</feature>
<evidence type="ECO:0000256" key="1">
    <source>
        <dbReference type="ARBA" id="ARBA00004286"/>
    </source>
</evidence>
<feature type="compositionally biased region" description="Polar residues" evidence="12">
    <location>
        <begin position="625"/>
        <end position="639"/>
    </location>
</feature>
<evidence type="ECO:0000313" key="14">
    <source>
        <dbReference type="Ensembl" id="ENSXCOP00000014968.1"/>
    </source>
</evidence>
<dbReference type="Ensembl" id="ENSXCOT00000015156.1">
    <property type="protein sequence ID" value="ENSXCOP00000014968.1"/>
    <property type="gene ID" value="ENSXCOG00000011346.1"/>
</dbReference>
<keyword evidence="8 11" id="KW-0408">Iron</keyword>
<organism evidence="14 15">
    <name type="scientific">Xiphophorus couchianus</name>
    <name type="common">Monterrey platyfish</name>
    <dbReference type="NCBI Taxonomy" id="32473"/>
    <lineage>
        <taxon>Eukaryota</taxon>
        <taxon>Metazoa</taxon>
        <taxon>Chordata</taxon>
        <taxon>Craniata</taxon>
        <taxon>Vertebrata</taxon>
        <taxon>Euteleostomi</taxon>
        <taxon>Actinopterygii</taxon>
        <taxon>Neopterygii</taxon>
        <taxon>Teleostei</taxon>
        <taxon>Neoteleostei</taxon>
        <taxon>Acanthomorphata</taxon>
        <taxon>Ovalentaria</taxon>
        <taxon>Atherinomorphae</taxon>
        <taxon>Cyprinodontiformes</taxon>
        <taxon>Poeciliidae</taxon>
        <taxon>Poeciliinae</taxon>
        <taxon>Xiphophorus</taxon>
    </lineage>
</organism>
<dbReference type="PANTHER" id="PTHR23358">
    <property type="entry name" value="METHYLCYTOSINE DIOXYGENASE TET"/>
    <property type="match status" value="1"/>
</dbReference>
<evidence type="ECO:0000256" key="6">
    <source>
        <dbReference type="ARBA" id="ARBA00022964"/>
    </source>
</evidence>
<evidence type="ECO:0000256" key="4">
    <source>
        <dbReference type="ARBA" id="ARBA00022723"/>
    </source>
</evidence>
<feature type="compositionally biased region" description="Basic and acidic residues" evidence="12">
    <location>
        <begin position="1617"/>
        <end position="1628"/>
    </location>
</feature>
<dbReference type="InterPro" id="IPR040175">
    <property type="entry name" value="TET1/2/3"/>
</dbReference>
<comment type="catalytic activity">
    <reaction evidence="11">
        <text>a 5-methyl-2'-deoxycytidine in DNA + 2-oxoglutarate + O2 = a 5-hydroxymethyl-2'-deoxycytidine in DNA + succinate + CO2</text>
        <dbReference type="Rhea" id="RHEA:52636"/>
        <dbReference type="Rhea" id="RHEA-COMP:11370"/>
        <dbReference type="Rhea" id="RHEA-COMP:13315"/>
        <dbReference type="ChEBI" id="CHEBI:15379"/>
        <dbReference type="ChEBI" id="CHEBI:16526"/>
        <dbReference type="ChEBI" id="CHEBI:16810"/>
        <dbReference type="ChEBI" id="CHEBI:30031"/>
        <dbReference type="ChEBI" id="CHEBI:85454"/>
        <dbReference type="ChEBI" id="CHEBI:136731"/>
        <dbReference type="EC" id="1.14.11.80"/>
    </reaction>
</comment>
<keyword evidence="6 11" id="KW-0223">Dioxygenase</keyword>
<evidence type="ECO:0000256" key="9">
    <source>
        <dbReference type="ARBA" id="ARBA00047840"/>
    </source>
</evidence>
<dbReference type="GO" id="GO:0045944">
    <property type="term" value="P:positive regulation of transcription by RNA polymerase II"/>
    <property type="evidence" value="ECO:0007669"/>
    <property type="project" value="TreeGrafter"/>
</dbReference>
<feature type="region of interest" description="Disordered" evidence="12">
    <location>
        <begin position="435"/>
        <end position="478"/>
    </location>
</feature>
<comment type="catalytic activity">
    <reaction evidence="9 11">
        <text>a 5-formyl-2'-deoxycytidine in DNA + 2-oxoglutarate + O2 = a 5-carboxyl-2'-deoxycytidine in DNA + succinate + CO2 + H(+)</text>
        <dbReference type="Rhea" id="RHEA:53832"/>
        <dbReference type="Rhea" id="RHEA-COMP:13656"/>
        <dbReference type="Rhea" id="RHEA-COMP:13657"/>
        <dbReference type="ChEBI" id="CHEBI:15378"/>
        <dbReference type="ChEBI" id="CHEBI:15379"/>
        <dbReference type="ChEBI" id="CHEBI:16526"/>
        <dbReference type="ChEBI" id="CHEBI:16810"/>
        <dbReference type="ChEBI" id="CHEBI:30031"/>
        <dbReference type="ChEBI" id="CHEBI:137731"/>
        <dbReference type="ChEBI" id="CHEBI:137732"/>
        <dbReference type="EC" id="1.14.11.80"/>
    </reaction>
</comment>
<dbReference type="Proteomes" id="UP000261380">
    <property type="component" value="Unplaced"/>
</dbReference>
<feature type="region of interest" description="Disordered" evidence="12">
    <location>
        <begin position="761"/>
        <end position="781"/>
    </location>
</feature>
<comment type="similarity">
    <text evidence="2 11">Belongs to the TET family.</text>
</comment>
<feature type="region of interest" description="Disordered" evidence="12">
    <location>
        <begin position="1617"/>
        <end position="1658"/>
    </location>
</feature>
<accession>A0A3B5LSH3</accession>
<protein>
    <recommendedName>
        <fullName evidence="11">Methylcytosine dioxygenase TET</fullName>
        <ecNumber evidence="11">1.14.11.80</ecNumber>
    </recommendedName>
</protein>
<comment type="function">
    <text evidence="11">Dioxygenase that catalyzes the conversion of the modified genomic base 5-methylcytosine (5mC) into 5-hydroxymethylcytosine (5hmC) and plays a key role in epigenetic chromatin reprogramming during embryonic development.</text>
</comment>
<dbReference type="GO" id="GO:0141166">
    <property type="term" value="P:chromosomal 5-methylcytosine DNA demethylation pathway"/>
    <property type="evidence" value="ECO:0007669"/>
    <property type="project" value="UniProtKB-UniRule"/>
</dbReference>
<dbReference type="PANTHER" id="PTHR23358:SF3">
    <property type="entry name" value="METHYLCYTOSINE DIOXYGENASE TET2"/>
    <property type="match status" value="1"/>
</dbReference>
<reference evidence="14" key="2">
    <citation type="submission" date="2025-09" db="UniProtKB">
        <authorList>
            <consortium name="Ensembl"/>
        </authorList>
    </citation>
    <scope>IDENTIFICATION</scope>
</reference>
<evidence type="ECO:0000313" key="15">
    <source>
        <dbReference type="Proteomes" id="UP000261380"/>
    </source>
</evidence>
<evidence type="ECO:0000256" key="11">
    <source>
        <dbReference type="RuleBase" id="RU367064"/>
    </source>
</evidence>
<evidence type="ECO:0000256" key="10">
    <source>
        <dbReference type="ARBA" id="ARBA00049431"/>
    </source>
</evidence>
<comment type="subcellular location">
    <subcellularLocation>
        <location evidence="1">Chromosome</location>
    </subcellularLocation>
</comment>
<dbReference type="GO" id="GO:0040029">
    <property type="term" value="P:epigenetic regulation of gene expression"/>
    <property type="evidence" value="ECO:0007669"/>
    <property type="project" value="InterPro"/>
</dbReference>